<evidence type="ECO:0000313" key="10">
    <source>
        <dbReference type="EMBL" id="KAF7991546.1"/>
    </source>
</evidence>
<dbReference type="EMBL" id="JACMRX010000004">
    <property type="protein sequence ID" value="KAF7991546.1"/>
    <property type="molecule type" value="Genomic_DNA"/>
</dbReference>
<dbReference type="FunFam" id="3.30.160.60:FF:002343">
    <property type="entry name" value="Zinc finger protein 33A"/>
    <property type="match status" value="1"/>
</dbReference>
<dbReference type="GO" id="GO:0005634">
    <property type="term" value="C:nucleus"/>
    <property type="evidence" value="ECO:0007669"/>
    <property type="project" value="UniProtKB-SubCell"/>
</dbReference>
<proteinExistence type="predicted"/>
<keyword evidence="5" id="KW-0539">Nucleus</keyword>
<keyword evidence="4" id="KW-0862">Zinc</keyword>
<evidence type="ECO:0000313" key="11">
    <source>
        <dbReference type="Proteomes" id="UP000639338"/>
    </source>
</evidence>
<name>A0A834XVG5_APHGI</name>
<comment type="subcellular location">
    <subcellularLocation>
        <location evidence="1">Nucleus</location>
    </subcellularLocation>
</comment>
<dbReference type="Proteomes" id="UP000639338">
    <property type="component" value="Unassembled WGS sequence"/>
</dbReference>
<evidence type="ECO:0000256" key="2">
    <source>
        <dbReference type="ARBA" id="ARBA00022723"/>
    </source>
</evidence>
<dbReference type="SMART" id="SM00355">
    <property type="entry name" value="ZnF_C2H2"/>
    <property type="match status" value="4"/>
</dbReference>
<dbReference type="InterPro" id="IPR051095">
    <property type="entry name" value="Dros_DevTransReg"/>
</dbReference>
<feature type="domain" description="C2H2-type" evidence="9">
    <location>
        <begin position="403"/>
        <end position="431"/>
    </location>
</feature>
<dbReference type="InterPro" id="IPR000210">
    <property type="entry name" value="BTB/POZ_dom"/>
</dbReference>
<keyword evidence="3 6" id="KW-0863">Zinc-finger</keyword>
<dbReference type="InterPro" id="IPR013087">
    <property type="entry name" value="Znf_C2H2_type"/>
</dbReference>
<dbReference type="InterPro" id="IPR011333">
    <property type="entry name" value="SKP1/BTB/POZ_sf"/>
</dbReference>
<keyword evidence="11" id="KW-1185">Reference proteome</keyword>
<evidence type="ECO:0000256" key="5">
    <source>
        <dbReference type="ARBA" id="ARBA00023242"/>
    </source>
</evidence>
<evidence type="ECO:0000259" key="9">
    <source>
        <dbReference type="PROSITE" id="PS50157"/>
    </source>
</evidence>
<feature type="compositionally biased region" description="Basic and acidic residues" evidence="7">
    <location>
        <begin position="296"/>
        <end position="321"/>
    </location>
</feature>
<dbReference type="Gene3D" id="3.30.160.60">
    <property type="entry name" value="Classic Zinc Finger"/>
    <property type="match status" value="3"/>
</dbReference>
<feature type="domain" description="C2H2-type" evidence="9">
    <location>
        <begin position="524"/>
        <end position="547"/>
    </location>
</feature>
<dbReference type="PROSITE" id="PS50157">
    <property type="entry name" value="ZINC_FINGER_C2H2_2"/>
    <property type="match status" value="4"/>
</dbReference>
<dbReference type="SUPFAM" id="SSF54695">
    <property type="entry name" value="POZ domain"/>
    <property type="match status" value="1"/>
</dbReference>
<dbReference type="Pfam" id="PF00651">
    <property type="entry name" value="BTB"/>
    <property type="match status" value="1"/>
</dbReference>
<feature type="domain" description="BTB" evidence="8">
    <location>
        <begin position="39"/>
        <end position="111"/>
    </location>
</feature>
<evidence type="ECO:0000256" key="7">
    <source>
        <dbReference type="SAM" id="MobiDB-lite"/>
    </source>
</evidence>
<feature type="domain" description="C2H2-type" evidence="9">
    <location>
        <begin position="449"/>
        <end position="477"/>
    </location>
</feature>
<feature type="compositionally biased region" description="Basic and acidic residues" evidence="7">
    <location>
        <begin position="267"/>
        <end position="277"/>
    </location>
</feature>
<dbReference type="AlphaFoldDB" id="A0A834XVG5"/>
<feature type="compositionally biased region" description="Low complexity" evidence="7">
    <location>
        <begin position="196"/>
        <end position="221"/>
    </location>
</feature>
<organism evidence="10 11">
    <name type="scientific">Aphidius gifuensis</name>
    <name type="common">Parasitoid wasp</name>
    <dbReference type="NCBI Taxonomy" id="684658"/>
    <lineage>
        <taxon>Eukaryota</taxon>
        <taxon>Metazoa</taxon>
        <taxon>Ecdysozoa</taxon>
        <taxon>Arthropoda</taxon>
        <taxon>Hexapoda</taxon>
        <taxon>Insecta</taxon>
        <taxon>Pterygota</taxon>
        <taxon>Neoptera</taxon>
        <taxon>Endopterygota</taxon>
        <taxon>Hymenoptera</taxon>
        <taxon>Apocrita</taxon>
        <taxon>Ichneumonoidea</taxon>
        <taxon>Braconidae</taxon>
        <taxon>Aphidiinae</taxon>
        <taxon>Aphidius</taxon>
    </lineage>
</organism>
<reference evidence="10 11" key="1">
    <citation type="submission" date="2020-08" db="EMBL/GenBank/DDBJ databases">
        <title>Aphidius gifuensis genome sequencing and assembly.</title>
        <authorList>
            <person name="Du Z."/>
        </authorList>
    </citation>
    <scope>NUCLEOTIDE SEQUENCE [LARGE SCALE GENOMIC DNA]</scope>
    <source>
        <strain evidence="10">YNYX2018</strain>
        <tissue evidence="10">Adults</tissue>
    </source>
</reference>
<dbReference type="GO" id="GO:0048513">
    <property type="term" value="P:animal organ development"/>
    <property type="evidence" value="ECO:0007669"/>
    <property type="project" value="UniProtKB-ARBA"/>
</dbReference>
<dbReference type="GO" id="GO:0008270">
    <property type="term" value="F:zinc ion binding"/>
    <property type="evidence" value="ECO:0007669"/>
    <property type="project" value="UniProtKB-KW"/>
</dbReference>
<gene>
    <name evidence="10" type="ORF">HCN44_008917</name>
</gene>
<feature type="domain" description="C2H2-type" evidence="9">
    <location>
        <begin position="496"/>
        <end position="523"/>
    </location>
</feature>
<evidence type="ECO:0000256" key="4">
    <source>
        <dbReference type="ARBA" id="ARBA00022833"/>
    </source>
</evidence>
<feature type="compositionally biased region" description="Basic and acidic residues" evidence="7">
    <location>
        <begin position="333"/>
        <end position="342"/>
    </location>
</feature>
<dbReference type="GO" id="GO:0048666">
    <property type="term" value="P:neuron development"/>
    <property type="evidence" value="ECO:0007669"/>
    <property type="project" value="UniProtKB-ARBA"/>
</dbReference>
<evidence type="ECO:0000256" key="6">
    <source>
        <dbReference type="PROSITE-ProRule" id="PRU00042"/>
    </source>
</evidence>
<dbReference type="PROSITE" id="PS00028">
    <property type="entry name" value="ZINC_FINGER_C2H2_1"/>
    <property type="match status" value="4"/>
</dbReference>
<dbReference type="Gene3D" id="3.30.710.10">
    <property type="entry name" value="Potassium Channel Kv1.1, Chain A"/>
    <property type="match status" value="1"/>
</dbReference>
<dbReference type="SMART" id="SM00225">
    <property type="entry name" value="BTB"/>
    <property type="match status" value="1"/>
</dbReference>
<dbReference type="PANTHER" id="PTHR23110:SF93">
    <property type="entry name" value="ZINC FINGER AND BTB DOMAIN-CONTAINING PROTEIN 14-LIKE PROTEIN"/>
    <property type="match status" value="1"/>
</dbReference>
<sequence length="564" mass="62315">MSSEKMALATSENYQLKWHSYGAHLHSSVATLLHSESFADVLLATSCGRHVAAHRFVLAACSSYLSHIFQTCHFGANTNAPIIVVLPTEIGYRTLKILIQYMYSGEATVTNDQLEGVLKAGDILRVRGLWRSNSSSSSSSSSTTSASKKENIQSNNQKVDRDKQPIPGGIQKIKLVQPTSDKTVDTTIPSIPPLVPSSSLSSSSSSSAAAASTSSTTSTSTTTILPAATAGTTTTTTTTTATTTASAAINAVKLVIQPTVQPLKILQKDKDKDKINNDKNSNSSEKKTTVITNTEMAKKTIVENNKITDENKNKENLESNSKKRRNTSTSEAESNKSCKSDADDNNSELNLELLVKDEPIDWEDSMDPAESLTIDHDIDIKPEIIHSAEEDDADMDEEEYTPLTCDLCSQTFNRPSDWVRHIEFTHADMTENKRKKRKDDDDSKDFPPLKCDLCGNQFPTPQEWVRHIQTEHTEEQLALMNNSAPPKPKRVHNHQKLCNICQKVFPSHASMVIHQRTHTGEKPFLCSYCKKGFNVKSNLLRHLRTLHDKFVHPSLYGSNGKQNA</sequence>
<feature type="region of interest" description="Disordered" evidence="7">
    <location>
        <begin position="132"/>
        <end position="221"/>
    </location>
</feature>
<dbReference type="Pfam" id="PF00096">
    <property type="entry name" value="zf-C2H2"/>
    <property type="match status" value="2"/>
</dbReference>
<keyword evidence="2" id="KW-0479">Metal-binding</keyword>
<evidence type="ECO:0000259" key="8">
    <source>
        <dbReference type="PROSITE" id="PS50097"/>
    </source>
</evidence>
<dbReference type="OrthoDB" id="6077919at2759"/>
<comment type="caution">
    <text evidence="10">The sequence shown here is derived from an EMBL/GenBank/DDBJ whole genome shotgun (WGS) entry which is preliminary data.</text>
</comment>
<dbReference type="SUPFAM" id="SSF57667">
    <property type="entry name" value="beta-beta-alpha zinc fingers"/>
    <property type="match status" value="2"/>
</dbReference>
<feature type="compositionally biased region" description="Low complexity" evidence="7">
    <location>
        <begin position="132"/>
        <end position="146"/>
    </location>
</feature>
<evidence type="ECO:0000256" key="3">
    <source>
        <dbReference type="ARBA" id="ARBA00022771"/>
    </source>
</evidence>
<dbReference type="PROSITE" id="PS50097">
    <property type="entry name" value="BTB"/>
    <property type="match status" value="1"/>
</dbReference>
<dbReference type="PANTHER" id="PTHR23110">
    <property type="entry name" value="BTB DOMAIN TRANSCRIPTION FACTOR"/>
    <property type="match status" value="1"/>
</dbReference>
<dbReference type="InterPro" id="IPR036236">
    <property type="entry name" value="Znf_C2H2_sf"/>
</dbReference>
<protein>
    <submittedName>
        <fullName evidence="10">Uncharacterized protein</fullName>
    </submittedName>
</protein>
<evidence type="ECO:0000256" key="1">
    <source>
        <dbReference type="ARBA" id="ARBA00004123"/>
    </source>
</evidence>
<feature type="region of interest" description="Disordered" evidence="7">
    <location>
        <begin position="267"/>
        <end position="345"/>
    </location>
</feature>
<dbReference type="GO" id="GO:0003006">
    <property type="term" value="P:developmental process involved in reproduction"/>
    <property type="evidence" value="ECO:0007669"/>
    <property type="project" value="UniProtKB-ARBA"/>
</dbReference>
<accession>A0A834XVG5</accession>
<dbReference type="GO" id="GO:0006357">
    <property type="term" value="P:regulation of transcription by RNA polymerase II"/>
    <property type="evidence" value="ECO:0007669"/>
    <property type="project" value="TreeGrafter"/>
</dbReference>